<dbReference type="Proteomes" id="UP000017396">
    <property type="component" value="Chromosome"/>
</dbReference>
<dbReference type="PANTHER" id="PTHR47152:SF2">
    <property type="entry name" value="SLR2084 PROTEIN"/>
    <property type="match status" value="1"/>
</dbReference>
<organism evidence="2 3">
    <name type="scientific">Gloeobacter kilaueensis (strain ATCC BAA-2537 / CCAP 1431/1 / ULC 316 / JS1)</name>
    <dbReference type="NCBI Taxonomy" id="1183438"/>
    <lineage>
        <taxon>Bacteria</taxon>
        <taxon>Bacillati</taxon>
        <taxon>Cyanobacteriota</taxon>
        <taxon>Cyanophyceae</taxon>
        <taxon>Gloeobacterales</taxon>
        <taxon>Gloeobacteraceae</taxon>
        <taxon>Gloeobacter</taxon>
    </lineage>
</organism>
<dbReference type="RefSeq" id="WP_023176081.1">
    <property type="nucleotide sequence ID" value="NC_022600.1"/>
</dbReference>
<dbReference type="InterPro" id="IPR012296">
    <property type="entry name" value="Nuclease_put_TT1808"/>
</dbReference>
<sequence>MVLSQNIAYRNGFKQTQAISVNGVGWNAYRNIISELPEGRSVRVDYYRGTLTLMSPSRKHEKANSLLTRLIIAICDELKLDVESLGSTLWQSQAADSAIEPDSSFYIQNEQVVRDKETLNLDSDPPPDLAVEVDITNPSLRKLPIYAALKIPEVWIYDGRVLRIFHLQQGAYVEAQTSLAFAAIPVRRLPEFLELGQSEGMSAAVAATRRWVQQLLAGGA</sequence>
<dbReference type="Pfam" id="PF05685">
    <property type="entry name" value="Uma2"/>
    <property type="match status" value="1"/>
</dbReference>
<evidence type="ECO:0000313" key="3">
    <source>
        <dbReference type="Proteomes" id="UP000017396"/>
    </source>
</evidence>
<dbReference type="OrthoDB" id="482924at2"/>
<proteinExistence type="predicted"/>
<accession>U5QP16</accession>
<dbReference type="InterPro" id="IPR011335">
    <property type="entry name" value="Restrct_endonuc-II-like"/>
</dbReference>
<reference evidence="2 3" key="1">
    <citation type="journal article" date="2013" name="PLoS ONE">
        <title>Cultivation and Complete Genome Sequencing of Gloeobacter kilaueensis sp. nov., from a Lava Cave in Kilauea Caldera, Hawai'i.</title>
        <authorList>
            <person name="Saw J.H."/>
            <person name="Schatz M."/>
            <person name="Brown M.V."/>
            <person name="Kunkel D.D."/>
            <person name="Foster J.S."/>
            <person name="Shick H."/>
            <person name="Christensen S."/>
            <person name="Hou S."/>
            <person name="Wan X."/>
            <person name="Donachie S.P."/>
        </authorList>
    </citation>
    <scope>NUCLEOTIDE SEQUENCE [LARGE SCALE GENOMIC DNA]</scope>
    <source>
        <strain evidence="3">JS</strain>
    </source>
</reference>
<dbReference type="EMBL" id="CP003587">
    <property type="protein sequence ID" value="AGY60691.1"/>
    <property type="molecule type" value="Genomic_DNA"/>
</dbReference>
<dbReference type="Gene3D" id="3.90.1570.10">
    <property type="entry name" value="tt1808, chain A"/>
    <property type="match status" value="1"/>
</dbReference>
<dbReference type="PANTHER" id="PTHR47152">
    <property type="entry name" value="SLR2084 PROTEIN-RELATED"/>
    <property type="match status" value="1"/>
</dbReference>
<dbReference type="SUPFAM" id="SSF52980">
    <property type="entry name" value="Restriction endonuclease-like"/>
    <property type="match status" value="1"/>
</dbReference>
<dbReference type="AlphaFoldDB" id="U5QP16"/>
<feature type="domain" description="Putative restriction endonuclease" evidence="1">
    <location>
        <begin position="35"/>
        <end position="182"/>
    </location>
</feature>
<name>U5QP16_GLOK1</name>
<dbReference type="STRING" id="1183438.GKIL_4445"/>
<evidence type="ECO:0000259" key="1">
    <source>
        <dbReference type="Pfam" id="PF05685"/>
    </source>
</evidence>
<dbReference type="CDD" id="cd06260">
    <property type="entry name" value="DUF820-like"/>
    <property type="match status" value="1"/>
</dbReference>
<dbReference type="HOGENOM" id="CLU_098557_0_0_3"/>
<protein>
    <recommendedName>
        <fullName evidence="1">Putative restriction endonuclease domain-containing protein</fullName>
    </recommendedName>
</protein>
<evidence type="ECO:0000313" key="2">
    <source>
        <dbReference type="EMBL" id="AGY60691.1"/>
    </source>
</evidence>
<dbReference type="InterPro" id="IPR008538">
    <property type="entry name" value="Uma2"/>
</dbReference>
<dbReference type="eggNOG" id="COG4636">
    <property type="taxonomic scope" value="Bacteria"/>
</dbReference>
<gene>
    <name evidence="2" type="ORF">GKIL_4445</name>
</gene>
<dbReference type="KEGG" id="glj:GKIL_4445"/>
<keyword evidence="3" id="KW-1185">Reference proteome</keyword>